<gene>
    <name evidence="6" type="ORF">INT43_000912</name>
</gene>
<accession>A0A8H7Q4Q1</accession>
<dbReference type="GO" id="GO:0022857">
    <property type="term" value="F:transmembrane transporter activity"/>
    <property type="evidence" value="ECO:0007669"/>
    <property type="project" value="InterPro"/>
</dbReference>
<feature type="transmembrane region" description="Helical" evidence="4">
    <location>
        <begin position="282"/>
        <end position="307"/>
    </location>
</feature>
<dbReference type="AlphaFoldDB" id="A0A8H7Q4Q1"/>
<dbReference type="PANTHER" id="PTHR11360">
    <property type="entry name" value="MONOCARBOXYLATE TRANSPORTER"/>
    <property type="match status" value="1"/>
</dbReference>
<feature type="transmembrane region" description="Helical" evidence="4">
    <location>
        <begin position="375"/>
        <end position="399"/>
    </location>
</feature>
<reference evidence="6" key="1">
    <citation type="submission" date="2020-12" db="EMBL/GenBank/DDBJ databases">
        <title>Metabolic potential, ecology and presence of endohyphal bacteria is reflected in genomic diversity of Mucoromycotina.</title>
        <authorList>
            <person name="Muszewska A."/>
            <person name="Okrasinska A."/>
            <person name="Steczkiewicz K."/>
            <person name="Drgas O."/>
            <person name="Orlowska M."/>
            <person name="Perlinska-Lenart U."/>
            <person name="Aleksandrzak-Piekarczyk T."/>
            <person name="Szatraj K."/>
            <person name="Zielenkiewicz U."/>
            <person name="Pilsyk S."/>
            <person name="Malc E."/>
            <person name="Mieczkowski P."/>
            <person name="Kruszewska J.S."/>
            <person name="Biernat P."/>
            <person name="Pawlowska J."/>
        </authorList>
    </citation>
    <scope>NUCLEOTIDE SEQUENCE</scope>
    <source>
        <strain evidence="6">WA0000067209</strain>
    </source>
</reference>
<keyword evidence="4" id="KW-0472">Membrane</keyword>
<dbReference type="PROSITE" id="PS50850">
    <property type="entry name" value="MFS"/>
    <property type="match status" value="1"/>
</dbReference>
<dbReference type="Pfam" id="PF07690">
    <property type="entry name" value="MFS_1"/>
    <property type="match status" value="1"/>
</dbReference>
<feature type="transmembrane region" description="Helical" evidence="4">
    <location>
        <begin position="411"/>
        <end position="431"/>
    </location>
</feature>
<protein>
    <recommendedName>
        <fullName evidence="5">Major facilitator superfamily (MFS) profile domain-containing protein</fullName>
    </recommendedName>
</protein>
<evidence type="ECO:0000313" key="7">
    <source>
        <dbReference type="Proteomes" id="UP000654370"/>
    </source>
</evidence>
<evidence type="ECO:0000313" key="6">
    <source>
        <dbReference type="EMBL" id="KAG2184999.1"/>
    </source>
</evidence>
<comment type="subcellular location">
    <subcellularLocation>
        <location evidence="1">Membrane</location>
        <topology evidence="1">Multi-pass membrane protein</topology>
    </subcellularLocation>
</comment>
<feature type="transmembrane region" description="Helical" evidence="4">
    <location>
        <begin position="175"/>
        <end position="195"/>
    </location>
</feature>
<dbReference type="EMBL" id="JAEPQZ010000002">
    <property type="protein sequence ID" value="KAG2184999.1"/>
    <property type="molecule type" value="Genomic_DNA"/>
</dbReference>
<evidence type="ECO:0000256" key="1">
    <source>
        <dbReference type="ARBA" id="ARBA00004141"/>
    </source>
</evidence>
<dbReference type="SUPFAM" id="SSF103473">
    <property type="entry name" value="MFS general substrate transporter"/>
    <property type="match status" value="1"/>
</dbReference>
<feature type="compositionally biased region" description="Polar residues" evidence="3">
    <location>
        <begin position="27"/>
        <end position="50"/>
    </location>
</feature>
<organism evidence="6 7">
    <name type="scientific">Mortierella isabellina</name>
    <name type="common">Filamentous fungus</name>
    <name type="synonym">Umbelopsis isabellina</name>
    <dbReference type="NCBI Taxonomy" id="91625"/>
    <lineage>
        <taxon>Eukaryota</taxon>
        <taxon>Fungi</taxon>
        <taxon>Fungi incertae sedis</taxon>
        <taxon>Mucoromycota</taxon>
        <taxon>Mucoromycotina</taxon>
        <taxon>Umbelopsidomycetes</taxon>
        <taxon>Umbelopsidales</taxon>
        <taxon>Umbelopsidaceae</taxon>
        <taxon>Umbelopsis</taxon>
    </lineage>
</organism>
<dbReference type="GO" id="GO:0016020">
    <property type="term" value="C:membrane"/>
    <property type="evidence" value="ECO:0007669"/>
    <property type="project" value="UniProtKB-SubCell"/>
</dbReference>
<feature type="transmembrane region" description="Helical" evidence="4">
    <location>
        <begin position="145"/>
        <end position="163"/>
    </location>
</feature>
<feature type="domain" description="Major facilitator superfamily (MFS) profile" evidence="5">
    <location>
        <begin position="73"/>
        <end position="475"/>
    </location>
</feature>
<evidence type="ECO:0000256" key="3">
    <source>
        <dbReference type="SAM" id="MobiDB-lite"/>
    </source>
</evidence>
<feature type="transmembrane region" description="Helical" evidence="4">
    <location>
        <begin position="71"/>
        <end position="90"/>
    </location>
</feature>
<sequence>MTLIEEDITSIQLVERRPSMPKRVITDDSQIESAPTTANNTPTLSRTNSNAHLAGSSTGVEFSLPPVDGGFNAWIVLISGFIIEGMVWGYPFSYSVYQQHYMKQPEFANASVTELAIVGTLSTAVAYIGGFLVGLLGGRFSLKSMMYAGSLLMVVGLVAASFATQAWHLMLTQGFVFGLGGSFAYNSLMMFIPMYFFKYRGIATGVIFAGAGVFGLISPQLIDISLRTIDWRWTLRVVALFCLVLCLGSSFIIRPRYSPDAAARNRSTLNLKDFGFITSKRFLVMAGAVLFQGIGFFVPNLFIQLYYSAYALYIGTSEQTSTIILSILNAASIFGQLALGHVCDRYGYSMSIIISSGVASLSVFFLWGFAGNSFALLMTFVVIYGTFGSGFTSSFPSIVSDIAGTEYRKPILINGVFMLLRGIGNVVGNPIGSLILTSASRVSEAAGWHDMTYFVGSALIVSTICGTVRRFMPTRSS</sequence>
<evidence type="ECO:0000259" key="5">
    <source>
        <dbReference type="PROSITE" id="PS50850"/>
    </source>
</evidence>
<dbReference type="Gene3D" id="1.20.1250.20">
    <property type="entry name" value="MFS general substrate transporter like domains"/>
    <property type="match status" value="2"/>
</dbReference>
<keyword evidence="4" id="KW-1133">Transmembrane helix</keyword>
<feature type="transmembrane region" description="Helical" evidence="4">
    <location>
        <begin position="202"/>
        <end position="221"/>
    </location>
</feature>
<feature type="transmembrane region" description="Helical" evidence="4">
    <location>
        <begin position="346"/>
        <end position="369"/>
    </location>
</feature>
<keyword evidence="4" id="KW-0812">Transmembrane</keyword>
<evidence type="ECO:0000256" key="2">
    <source>
        <dbReference type="ARBA" id="ARBA00006727"/>
    </source>
</evidence>
<feature type="transmembrane region" description="Helical" evidence="4">
    <location>
        <begin position="451"/>
        <end position="472"/>
    </location>
</feature>
<evidence type="ECO:0000256" key="4">
    <source>
        <dbReference type="SAM" id="Phobius"/>
    </source>
</evidence>
<feature type="transmembrane region" description="Helical" evidence="4">
    <location>
        <begin position="319"/>
        <end position="339"/>
    </location>
</feature>
<feature type="transmembrane region" description="Helical" evidence="4">
    <location>
        <begin position="110"/>
        <end position="133"/>
    </location>
</feature>
<dbReference type="InterPro" id="IPR020846">
    <property type="entry name" value="MFS_dom"/>
</dbReference>
<dbReference type="PANTHER" id="PTHR11360:SF287">
    <property type="entry name" value="MFS MONOCARBOXYLATE TRANSPORTER"/>
    <property type="match status" value="1"/>
</dbReference>
<dbReference type="InterPro" id="IPR050327">
    <property type="entry name" value="Proton-linked_MCT"/>
</dbReference>
<dbReference type="OrthoDB" id="2213137at2759"/>
<feature type="transmembrane region" description="Helical" evidence="4">
    <location>
        <begin position="233"/>
        <end position="253"/>
    </location>
</feature>
<dbReference type="Proteomes" id="UP000654370">
    <property type="component" value="Unassembled WGS sequence"/>
</dbReference>
<comment type="similarity">
    <text evidence="2">Belongs to the major facilitator superfamily. Monocarboxylate porter (TC 2.A.1.13) family.</text>
</comment>
<dbReference type="InterPro" id="IPR011701">
    <property type="entry name" value="MFS"/>
</dbReference>
<dbReference type="InterPro" id="IPR036259">
    <property type="entry name" value="MFS_trans_sf"/>
</dbReference>
<name>A0A8H7Q4Q1_MORIS</name>
<proteinExistence type="inferred from homology"/>
<keyword evidence="7" id="KW-1185">Reference proteome</keyword>
<comment type="caution">
    <text evidence="6">The sequence shown here is derived from an EMBL/GenBank/DDBJ whole genome shotgun (WGS) entry which is preliminary data.</text>
</comment>
<feature type="region of interest" description="Disordered" evidence="3">
    <location>
        <begin position="24"/>
        <end position="50"/>
    </location>
</feature>